<reference evidence="1" key="1">
    <citation type="journal article" date="2020" name="Stud. Mycol.">
        <title>101 Dothideomycetes genomes: a test case for predicting lifestyles and emergence of pathogens.</title>
        <authorList>
            <person name="Haridas S."/>
            <person name="Albert R."/>
            <person name="Binder M."/>
            <person name="Bloem J."/>
            <person name="Labutti K."/>
            <person name="Salamov A."/>
            <person name="Andreopoulos B."/>
            <person name="Baker S."/>
            <person name="Barry K."/>
            <person name="Bills G."/>
            <person name="Bluhm B."/>
            <person name="Cannon C."/>
            <person name="Castanera R."/>
            <person name="Culley D."/>
            <person name="Daum C."/>
            <person name="Ezra D."/>
            <person name="Gonzalez J."/>
            <person name="Henrissat B."/>
            <person name="Kuo A."/>
            <person name="Liang C."/>
            <person name="Lipzen A."/>
            <person name="Lutzoni F."/>
            <person name="Magnuson J."/>
            <person name="Mondo S."/>
            <person name="Nolan M."/>
            <person name="Ohm R."/>
            <person name="Pangilinan J."/>
            <person name="Park H.-J."/>
            <person name="Ramirez L."/>
            <person name="Alfaro M."/>
            <person name="Sun H."/>
            <person name="Tritt A."/>
            <person name="Yoshinaga Y."/>
            <person name="Zwiers L.-H."/>
            <person name="Turgeon B."/>
            <person name="Goodwin S."/>
            <person name="Spatafora J."/>
            <person name="Crous P."/>
            <person name="Grigoriev I."/>
        </authorList>
    </citation>
    <scope>NUCLEOTIDE SEQUENCE</scope>
    <source>
        <strain evidence="1">CBS 207.26</strain>
    </source>
</reference>
<dbReference type="InterPro" id="IPR036396">
    <property type="entry name" value="Cyt_P450_sf"/>
</dbReference>
<dbReference type="OrthoDB" id="5230377at2759"/>
<protein>
    <submittedName>
        <fullName evidence="1">Cytochrome P450</fullName>
    </submittedName>
</protein>
<gene>
    <name evidence="1" type="ORF">K469DRAFT_789286</name>
</gene>
<dbReference type="EMBL" id="ML994613">
    <property type="protein sequence ID" value="KAF2193550.1"/>
    <property type="molecule type" value="Genomic_DNA"/>
</dbReference>
<dbReference type="PANTHER" id="PTHR24305">
    <property type="entry name" value="CYTOCHROME P450"/>
    <property type="match status" value="1"/>
</dbReference>
<dbReference type="GO" id="GO:0020037">
    <property type="term" value="F:heme binding"/>
    <property type="evidence" value="ECO:0007669"/>
    <property type="project" value="InterPro"/>
</dbReference>
<dbReference type="AlphaFoldDB" id="A0A6A6ETY0"/>
<dbReference type="SUPFAM" id="SSF48264">
    <property type="entry name" value="Cytochrome P450"/>
    <property type="match status" value="1"/>
</dbReference>
<evidence type="ECO:0000313" key="1">
    <source>
        <dbReference type="EMBL" id="KAF2193550.1"/>
    </source>
</evidence>
<dbReference type="GO" id="GO:0016705">
    <property type="term" value="F:oxidoreductase activity, acting on paired donors, with incorporation or reduction of molecular oxygen"/>
    <property type="evidence" value="ECO:0007669"/>
    <property type="project" value="InterPro"/>
</dbReference>
<dbReference type="InterPro" id="IPR001128">
    <property type="entry name" value="Cyt_P450"/>
</dbReference>
<organism evidence="1 2">
    <name type="scientific">Zopfia rhizophila CBS 207.26</name>
    <dbReference type="NCBI Taxonomy" id="1314779"/>
    <lineage>
        <taxon>Eukaryota</taxon>
        <taxon>Fungi</taxon>
        <taxon>Dikarya</taxon>
        <taxon>Ascomycota</taxon>
        <taxon>Pezizomycotina</taxon>
        <taxon>Dothideomycetes</taxon>
        <taxon>Dothideomycetes incertae sedis</taxon>
        <taxon>Zopfiaceae</taxon>
        <taxon>Zopfia</taxon>
    </lineage>
</organism>
<dbReference type="Proteomes" id="UP000800200">
    <property type="component" value="Unassembled WGS sequence"/>
</dbReference>
<name>A0A6A6ETY0_9PEZI</name>
<dbReference type="InterPro" id="IPR050121">
    <property type="entry name" value="Cytochrome_P450_monoxygenase"/>
</dbReference>
<dbReference type="Gene3D" id="1.10.630.10">
    <property type="entry name" value="Cytochrome P450"/>
    <property type="match status" value="1"/>
</dbReference>
<sequence>MFHFLLTVTPDTNLPAFSHDHLLSEARLLVLAGTDTSTMTLCGVFFYLTHDPRVLAKLTEEIRSIFFSAEKIVQGIKLSKCKHLRACIDETLRMAPPAPANSSTKSFPAAPLSTDITAYRHSRRLRRLGSGPRRSRVR</sequence>
<dbReference type="PANTHER" id="PTHR24305:SF226">
    <property type="entry name" value="CYTOCHROME P450 MONOOXYGENASE"/>
    <property type="match status" value="1"/>
</dbReference>
<proteinExistence type="predicted"/>
<accession>A0A6A6ETY0</accession>
<keyword evidence="2" id="KW-1185">Reference proteome</keyword>
<dbReference type="Pfam" id="PF00067">
    <property type="entry name" value="p450"/>
    <property type="match status" value="1"/>
</dbReference>
<dbReference type="GO" id="GO:0004497">
    <property type="term" value="F:monooxygenase activity"/>
    <property type="evidence" value="ECO:0007669"/>
    <property type="project" value="InterPro"/>
</dbReference>
<dbReference type="GO" id="GO:0005506">
    <property type="term" value="F:iron ion binding"/>
    <property type="evidence" value="ECO:0007669"/>
    <property type="project" value="InterPro"/>
</dbReference>
<evidence type="ECO:0000313" key="2">
    <source>
        <dbReference type="Proteomes" id="UP000800200"/>
    </source>
</evidence>